<evidence type="ECO:0008006" key="5">
    <source>
        <dbReference type="Google" id="ProtNLM"/>
    </source>
</evidence>
<dbReference type="AlphaFoldDB" id="A0A2J6RXV0"/>
<evidence type="ECO:0000313" key="3">
    <source>
        <dbReference type="EMBL" id="PMD43325.1"/>
    </source>
</evidence>
<evidence type="ECO:0000256" key="2">
    <source>
        <dbReference type="SAM" id="Phobius"/>
    </source>
</evidence>
<keyword evidence="2" id="KW-0472">Membrane</keyword>
<dbReference type="EMBL" id="KZ613942">
    <property type="protein sequence ID" value="PMD43325.1"/>
    <property type="molecule type" value="Genomic_DNA"/>
</dbReference>
<organism evidence="3 4">
    <name type="scientific">Hyaloscypha variabilis (strain UAMH 11265 / GT02V1 / F)</name>
    <name type="common">Meliniomyces variabilis</name>
    <dbReference type="NCBI Taxonomy" id="1149755"/>
    <lineage>
        <taxon>Eukaryota</taxon>
        <taxon>Fungi</taxon>
        <taxon>Dikarya</taxon>
        <taxon>Ascomycota</taxon>
        <taxon>Pezizomycotina</taxon>
        <taxon>Leotiomycetes</taxon>
        <taxon>Helotiales</taxon>
        <taxon>Hyaloscyphaceae</taxon>
        <taxon>Hyaloscypha</taxon>
        <taxon>Hyaloscypha variabilis</taxon>
    </lineage>
</organism>
<feature type="compositionally biased region" description="Low complexity" evidence="1">
    <location>
        <begin position="1"/>
        <end position="15"/>
    </location>
</feature>
<keyword evidence="2" id="KW-0812">Transmembrane</keyword>
<accession>A0A2J6RXV0</accession>
<keyword evidence="2" id="KW-1133">Transmembrane helix</keyword>
<name>A0A2J6RXV0_HYAVF</name>
<evidence type="ECO:0000256" key="1">
    <source>
        <dbReference type="SAM" id="MobiDB-lite"/>
    </source>
</evidence>
<feature type="region of interest" description="Disordered" evidence="1">
    <location>
        <begin position="1"/>
        <end position="30"/>
    </location>
</feature>
<feature type="region of interest" description="Disordered" evidence="1">
    <location>
        <begin position="189"/>
        <end position="211"/>
    </location>
</feature>
<dbReference type="Proteomes" id="UP000235786">
    <property type="component" value="Unassembled WGS sequence"/>
</dbReference>
<proteinExistence type="predicted"/>
<feature type="transmembrane region" description="Helical" evidence="2">
    <location>
        <begin position="60"/>
        <end position="80"/>
    </location>
</feature>
<protein>
    <recommendedName>
        <fullName evidence="5">Fungal N-terminal domain-containing protein</fullName>
    </recommendedName>
</protein>
<gene>
    <name evidence="3" type="ORF">L207DRAFT_580182</name>
</gene>
<keyword evidence="4" id="KW-1185">Reference proteome</keyword>
<sequence>MPAQEVQQPQAQQMELPATGATEQPRPAEQMTAEPVSMRGGEAGDICCGIDSPLTITGNIISILTFILGVLASYLTFYTLTRHALSEIETFKQDVDTTQRQLRSVLDCYLSDSCLAPAVEHDPTGSLHALILTLTTTLDSLLREMEYLKTEHLGKDESWWFYGELCRRLRWANKRKDISQRMAKVSKLAAKEHKDAAQHDKVHDHGSSALA</sequence>
<evidence type="ECO:0000313" key="4">
    <source>
        <dbReference type="Proteomes" id="UP000235786"/>
    </source>
</evidence>
<dbReference type="OrthoDB" id="5329749at2759"/>
<reference evidence="3 4" key="1">
    <citation type="submission" date="2016-04" db="EMBL/GenBank/DDBJ databases">
        <title>A degradative enzymes factory behind the ericoid mycorrhizal symbiosis.</title>
        <authorList>
            <consortium name="DOE Joint Genome Institute"/>
            <person name="Martino E."/>
            <person name="Morin E."/>
            <person name="Grelet G."/>
            <person name="Kuo A."/>
            <person name="Kohler A."/>
            <person name="Daghino S."/>
            <person name="Barry K."/>
            <person name="Choi C."/>
            <person name="Cichocki N."/>
            <person name="Clum A."/>
            <person name="Copeland A."/>
            <person name="Hainaut M."/>
            <person name="Haridas S."/>
            <person name="Labutti K."/>
            <person name="Lindquist E."/>
            <person name="Lipzen A."/>
            <person name="Khouja H.-R."/>
            <person name="Murat C."/>
            <person name="Ohm R."/>
            <person name="Olson A."/>
            <person name="Spatafora J."/>
            <person name="Veneault-Fourrey C."/>
            <person name="Henrissat B."/>
            <person name="Grigoriev I."/>
            <person name="Martin F."/>
            <person name="Perotto S."/>
        </authorList>
    </citation>
    <scope>NUCLEOTIDE SEQUENCE [LARGE SCALE GENOMIC DNA]</scope>
    <source>
        <strain evidence="3 4">F</strain>
    </source>
</reference>